<reference evidence="6" key="2">
    <citation type="submission" date="2020-01" db="EMBL/GenBank/DDBJ databases">
        <authorList>
            <person name="Korhonen P.K.K."/>
            <person name="Guangxu M.G."/>
            <person name="Wang T.W."/>
            <person name="Stroehlein A.J.S."/>
            <person name="Young N.D."/>
            <person name="Ang C.-S.A."/>
            <person name="Fernando D.W.F."/>
            <person name="Lu H.L."/>
            <person name="Taylor S.T."/>
            <person name="Ehtesham M.E.M."/>
            <person name="Najaraj S.H.N."/>
            <person name="Harsha G.H.G."/>
            <person name="Madugundu A.M."/>
            <person name="Renuse S.R."/>
            <person name="Holt D.H."/>
            <person name="Pandey A.P."/>
            <person name="Papenfuss A.P."/>
            <person name="Gasser R.B.G."/>
            <person name="Fischer K.F."/>
        </authorList>
    </citation>
    <scope>NUCLEOTIDE SEQUENCE</scope>
    <source>
        <strain evidence="6">SSS_KF_BRIS2020</strain>
    </source>
</reference>
<feature type="domain" description="C2" evidence="5">
    <location>
        <begin position="559"/>
        <end position="671"/>
    </location>
</feature>
<dbReference type="PANTHER" id="PTHR45911">
    <property type="entry name" value="C2 DOMAIN-CONTAINING PROTEIN"/>
    <property type="match status" value="1"/>
</dbReference>
<dbReference type="PROSITE" id="PS50004">
    <property type="entry name" value="C2"/>
    <property type="match status" value="3"/>
</dbReference>
<dbReference type="InterPro" id="IPR000008">
    <property type="entry name" value="C2_dom"/>
</dbReference>
<keyword evidence="2" id="KW-0106">Calcium</keyword>
<evidence type="ECO:0000256" key="1">
    <source>
        <dbReference type="ARBA" id="ARBA00022723"/>
    </source>
</evidence>
<organism evidence="6">
    <name type="scientific">Sarcoptes scabiei</name>
    <name type="common">Itch mite</name>
    <name type="synonym">Acarus scabiei</name>
    <dbReference type="NCBI Taxonomy" id="52283"/>
    <lineage>
        <taxon>Eukaryota</taxon>
        <taxon>Metazoa</taxon>
        <taxon>Ecdysozoa</taxon>
        <taxon>Arthropoda</taxon>
        <taxon>Chelicerata</taxon>
        <taxon>Arachnida</taxon>
        <taxon>Acari</taxon>
        <taxon>Acariformes</taxon>
        <taxon>Sarcoptiformes</taxon>
        <taxon>Astigmata</taxon>
        <taxon>Psoroptidia</taxon>
        <taxon>Sarcoptoidea</taxon>
        <taxon>Sarcoptidae</taxon>
        <taxon>Sarcoptinae</taxon>
        <taxon>Sarcoptes</taxon>
    </lineage>
</organism>
<evidence type="ECO:0000256" key="3">
    <source>
        <dbReference type="SAM" id="MobiDB-lite"/>
    </source>
</evidence>
<accession>A0A834RAS6</accession>
<feature type="region of interest" description="Disordered" evidence="3">
    <location>
        <begin position="396"/>
        <end position="438"/>
    </location>
</feature>
<reference evidence="8" key="1">
    <citation type="journal article" date="2020" name="PLoS Negl. Trop. Dis.">
        <title>High-quality nuclear genome for Sarcoptes scabiei-A critical resource for a neglected parasite.</title>
        <authorList>
            <person name="Korhonen P.K."/>
            <person name="Gasser R.B."/>
            <person name="Ma G."/>
            <person name="Wang T."/>
            <person name="Stroehlein A.J."/>
            <person name="Young N.D."/>
            <person name="Ang C.S."/>
            <person name="Fernando D.D."/>
            <person name="Lu H.C."/>
            <person name="Taylor S."/>
            <person name="Reynolds S.L."/>
            <person name="Mofiz E."/>
            <person name="Najaraj S.H."/>
            <person name="Gowda H."/>
            <person name="Madugundu A."/>
            <person name="Renuse S."/>
            <person name="Holt D."/>
            <person name="Pandey A."/>
            <person name="Papenfuss A.T."/>
            <person name="Fischer K."/>
        </authorList>
    </citation>
    <scope>NUCLEOTIDE SEQUENCE [LARGE SCALE GENOMIC DNA]</scope>
</reference>
<dbReference type="EMBL" id="WVUK01000056">
    <property type="protein sequence ID" value="KAF7493330.1"/>
    <property type="molecule type" value="Genomic_DNA"/>
</dbReference>
<keyword evidence="4" id="KW-1133">Transmembrane helix</keyword>
<keyword evidence="8" id="KW-1185">Reference proteome</keyword>
<dbReference type="PRINTS" id="PR00360">
    <property type="entry name" value="C2DOMAIN"/>
</dbReference>
<evidence type="ECO:0000313" key="8">
    <source>
        <dbReference type="Proteomes" id="UP000070412"/>
    </source>
</evidence>
<gene>
    <name evidence="6" type="ORF">SSS_6749</name>
</gene>
<evidence type="ECO:0000256" key="4">
    <source>
        <dbReference type="SAM" id="Phobius"/>
    </source>
</evidence>
<evidence type="ECO:0000313" key="6">
    <source>
        <dbReference type="EMBL" id="KAF7493330.1"/>
    </source>
</evidence>
<feature type="domain" description="C2" evidence="5">
    <location>
        <begin position="960"/>
        <end position="1077"/>
    </location>
</feature>
<sequence>MSKKIKFEDYQENQFIRLFLPRYKQYRFKFFSPRLFCLFAIVYIPFKSSLSVILFWITLLSIIIYCDSFFLDGWDRFIYSLLSKNTSKISLCDSYNNIANSYHHHHHQHNLEHLDQSQISNDVDMIDASESIDSKNSQLIGLNEDQERSIENQQLQSSVECNQHHGLKRIKNYRLDPNPIEIENIDPVPNRYKSSRKKIKKFWCAMKRFSTCKKKSTKSKSINYDDRFDRNLIGETSTQHYCIDDDFDVGTISTTQSLTSIPTKTFSSMNSFISSTLNSTQSFQYLSSSTPPPSPASSSSTQNDRKPRLSKLMKKLKLFRLKRRKIEKAFSDSDIYCRSKIEIFDETVRSKTIDPSFASIELARNYWIQSRSTMKLHKMKSIAMIYRASNKEEFENIDENNNNNNNNTNDDDVDDDDYNSASECETSLKPDSLTGSDMTLVDDEIKDTSKNEILDEIESCSKLPSSLERRKFYKTPIKKSNFFEIFKIKSASYSLPTQPSQPPPPPPTSTQVSSHHCEDAIEIDEIVEPNDRSGDFKSIDRIYPNISLDQVSNYESLMRRERINRLLQYPFYQIDIHLKYAENLIAKDSSGTSDPYVKFKIDNQIVYRSRTVFKSLNPIWDEHFVLAIENICEPIIVKVYDYDYIFMDDFLGSSSIDLTLFDPNISTDLELKLDDGHHRKQSFKQSTMKRRSMSKKTLRLMKRSKENLGKIFLKIRLHPRTQEEREEYYGRGKWTTITGIDGVGTKRIRSQPYESIISIVLIKGDRINLDEDYFVRIKLGNEKFKSRFVSKTVRSPYWAEHCDLHLYSNQTKTLELTLNTVRQNPNQFVDKVCFDLSRLKTDRTHRFAPRFNCKNGADNRQVTAPLIESSDSIISSTPNNNDDTNYGSIELLITITGLQTHRLVPNAFNDQDSIGPFTNLSTIDNHLNISSSSSLSSFSSSSASSLSSSALIKMNPSKLINNLMNITDFFDENFYNIGILIVKVQKAENLISADLNGKSDPFCVIELVNERVRTNTEYKTLAPEWNKTFRFNIKDIHDVLELTVYDEDKDRCEFLGKIAIPLWKIRNGSKRWYVLKDKKLRHRSRGHIFLEFWISYNLIKASMLTFTPRQTKYIRNEIKFKRSLLIKNLMRLKNIGMEMLELFQFIHSCILWESPSRSLIAFLVFLISVYYFELYMIPMILLLLIVKNYLTIRLRKYFKKLDKISNQNNRNDSGVNNANDTNVIACGSGGGGGDLDDHDDDDDDDDFIDENSIPTKDFDLDKNQEKKTFKEKLHTAQEMSTFVMNLIGHIASYFERVKNASNFTVPYLSWLAVISMIVMTIVFYFVPLRYLILLWGINKFTKKFRSPDAIDNNELIDFLSRIPDMEEKIMYKEFRPKIISQRKDQSTAMVNELNQDQAIESLSLAIEHQQPLRNEKQNQSENENSIEIL</sequence>
<evidence type="ECO:0000313" key="7">
    <source>
        <dbReference type="EnsemblMetazoa" id="KAF7493330.1"/>
    </source>
</evidence>
<keyword evidence="4 6" id="KW-0812">Transmembrane</keyword>
<feature type="transmembrane region" description="Helical" evidence="4">
    <location>
        <begin position="1160"/>
        <end position="1186"/>
    </location>
</feature>
<evidence type="ECO:0000256" key="2">
    <source>
        <dbReference type="ARBA" id="ARBA00022837"/>
    </source>
</evidence>
<dbReference type="Proteomes" id="UP000070412">
    <property type="component" value="Unassembled WGS sequence"/>
</dbReference>
<name>A0A834RAS6_SARSC</name>
<feature type="compositionally biased region" description="Acidic residues" evidence="3">
    <location>
        <begin position="409"/>
        <end position="418"/>
    </location>
</feature>
<dbReference type="GO" id="GO:0005509">
    <property type="term" value="F:calcium ion binding"/>
    <property type="evidence" value="ECO:0007669"/>
    <property type="project" value="TreeGrafter"/>
</dbReference>
<protein>
    <submittedName>
        <fullName evidence="6">Multiple C2 and transmembrane domain-containing protein 1</fullName>
    </submittedName>
</protein>
<feature type="region of interest" description="Disordered" evidence="3">
    <location>
        <begin position="284"/>
        <end position="307"/>
    </location>
</feature>
<feature type="transmembrane region" description="Helical" evidence="4">
    <location>
        <begin position="1307"/>
        <end position="1335"/>
    </location>
</feature>
<reference evidence="7" key="3">
    <citation type="submission" date="2022-06" db="UniProtKB">
        <authorList>
            <consortium name="EnsemblMetazoa"/>
        </authorList>
    </citation>
    <scope>IDENTIFICATION</scope>
</reference>
<proteinExistence type="predicted"/>
<feature type="region of interest" description="Disordered" evidence="3">
    <location>
        <begin position="494"/>
        <end position="515"/>
    </location>
</feature>
<feature type="transmembrane region" description="Helical" evidence="4">
    <location>
        <begin position="26"/>
        <end position="46"/>
    </location>
</feature>
<dbReference type="EnsemblMetazoa" id="SSS_6749s_mrna">
    <property type="protein sequence ID" value="KAF7493330.1"/>
    <property type="gene ID" value="SSS_6749"/>
</dbReference>
<feature type="compositionally biased region" description="Pro residues" evidence="3">
    <location>
        <begin position="499"/>
        <end position="508"/>
    </location>
</feature>
<dbReference type="Pfam" id="PF00168">
    <property type="entry name" value="C2"/>
    <property type="match status" value="3"/>
</dbReference>
<feature type="domain" description="C2" evidence="5">
    <location>
        <begin position="737"/>
        <end position="849"/>
    </location>
</feature>
<dbReference type="FunFam" id="2.60.40.150:FF:000167">
    <property type="entry name" value="Multiple C2 domains, transmembrane 2a"/>
    <property type="match status" value="1"/>
</dbReference>
<dbReference type="InterPro" id="IPR035892">
    <property type="entry name" value="C2_domain_sf"/>
</dbReference>
<dbReference type="GO" id="GO:0030672">
    <property type="term" value="C:synaptic vesicle membrane"/>
    <property type="evidence" value="ECO:0007669"/>
    <property type="project" value="TreeGrafter"/>
</dbReference>
<dbReference type="PANTHER" id="PTHR45911:SF4">
    <property type="entry name" value="MULTIPLE C2 AND TRANSMEMBRANE DOMAIN-CONTAINING PROTEIN"/>
    <property type="match status" value="1"/>
</dbReference>
<keyword evidence="4" id="KW-0472">Membrane</keyword>
<keyword evidence="1" id="KW-0479">Metal-binding</keyword>
<dbReference type="SMART" id="SM00239">
    <property type="entry name" value="C2"/>
    <property type="match status" value="3"/>
</dbReference>
<dbReference type="OrthoDB" id="5973539at2759"/>
<dbReference type="GO" id="GO:0046928">
    <property type="term" value="P:regulation of neurotransmitter secretion"/>
    <property type="evidence" value="ECO:0007669"/>
    <property type="project" value="TreeGrafter"/>
</dbReference>
<dbReference type="Gene3D" id="2.60.40.150">
    <property type="entry name" value="C2 domain"/>
    <property type="match status" value="3"/>
</dbReference>
<dbReference type="SUPFAM" id="SSF49562">
    <property type="entry name" value="C2 domain (Calcium/lipid-binding domain, CaLB)"/>
    <property type="match status" value="3"/>
</dbReference>
<feature type="compositionally biased region" description="Low complexity" evidence="3">
    <location>
        <begin position="399"/>
        <end position="408"/>
    </location>
</feature>
<evidence type="ECO:0000259" key="5">
    <source>
        <dbReference type="PROSITE" id="PS50004"/>
    </source>
</evidence>
<dbReference type="CDD" id="cd08377">
    <property type="entry name" value="C2C_MCTP_PRT"/>
    <property type="match status" value="1"/>
</dbReference>